<comment type="caution">
    <text evidence="3">The sequence shown here is derived from an EMBL/GenBank/DDBJ whole genome shotgun (WGS) entry which is preliminary data.</text>
</comment>
<dbReference type="AlphaFoldDB" id="A0A4Y9YUG1"/>
<feature type="region of interest" description="Disordered" evidence="1">
    <location>
        <begin position="129"/>
        <end position="202"/>
    </location>
</feature>
<evidence type="ECO:0000313" key="4">
    <source>
        <dbReference type="Proteomes" id="UP000298327"/>
    </source>
</evidence>
<dbReference type="STRING" id="205917.A0A4Y9YUG1"/>
<keyword evidence="4" id="KW-1185">Reference proteome</keyword>
<dbReference type="OrthoDB" id="3265169at2759"/>
<sequence>MAAYADPSIPPLFNANYGYPYQGGPSAQYTGAPYPYPTQQTGAAQPAWPAGSAAGMDVWPGQAPAGQAYMSPHQQHAAFGEGYNRQPEVVAPVPQPWNAMQRPPSANPYYDPAAVPAVTIDYAGAPGGFAPPRRHAGTPYPTGNYDSSTYEPSTGSSAFNNSVQLYRDGSTRSSPIISRSNALSPSVYSTSSRPKHHARSTSEMVQLSGRWYDRPGNWRPDFNMPRSGLSAFFPSLKRGKSLSKTLSDAAPNLALDSYIRSSLLPLSGPPVVYDLRDELARINIRELKRPVTTYDLSRFATEPPIPFMRLYHPHLPWYIDVNPRDPLGVTLHDLFSTMHDTLHSRITSSDFYNNDVTEDERTRVTEAWKYRCRNRTSALNKGVLRVDFLLRECIFVGLAKGKDGMWEIKTRSL</sequence>
<feature type="domain" description="DUF6699" evidence="2">
    <location>
        <begin position="272"/>
        <end position="404"/>
    </location>
</feature>
<dbReference type="Proteomes" id="UP000298327">
    <property type="component" value="Unassembled WGS sequence"/>
</dbReference>
<feature type="compositionally biased region" description="Polar residues" evidence="1">
    <location>
        <begin position="171"/>
        <end position="192"/>
    </location>
</feature>
<proteinExistence type="predicted"/>
<evidence type="ECO:0000256" key="1">
    <source>
        <dbReference type="SAM" id="MobiDB-lite"/>
    </source>
</evidence>
<protein>
    <recommendedName>
        <fullName evidence="2">DUF6699 domain-containing protein</fullName>
    </recommendedName>
</protein>
<dbReference type="InterPro" id="IPR046522">
    <property type="entry name" value="DUF6699"/>
</dbReference>
<feature type="compositionally biased region" description="Polar residues" evidence="1">
    <location>
        <begin position="144"/>
        <end position="164"/>
    </location>
</feature>
<accession>A0A4Y9YUG1</accession>
<evidence type="ECO:0000313" key="3">
    <source>
        <dbReference type="EMBL" id="TFY65822.1"/>
    </source>
</evidence>
<evidence type="ECO:0000259" key="2">
    <source>
        <dbReference type="Pfam" id="PF20415"/>
    </source>
</evidence>
<dbReference type="Pfam" id="PF20415">
    <property type="entry name" value="DUF6699"/>
    <property type="match status" value="1"/>
</dbReference>
<gene>
    <name evidence="3" type="ORF">EVG20_g5259</name>
</gene>
<name>A0A4Y9YUG1_9AGAM</name>
<organism evidence="3 4">
    <name type="scientific">Dentipellis fragilis</name>
    <dbReference type="NCBI Taxonomy" id="205917"/>
    <lineage>
        <taxon>Eukaryota</taxon>
        <taxon>Fungi</taxon>
        <taxon>Dikarya</taxon>
        <taxon>Basidiomycota</taxon>
        <taxon>Agaricomycotina</taxon>
        <taxon>Agaricomycetes</taxon>
        <taxon>Russulales</taxon>
        <taxon>Hericiaceae</taxon>
        <taxon>Dentipellis</taxon>
    </lineage>
</organism>
<reference evidence="3 4" key="1">
    <citation type="submission" date="2019-02" db="EMBL/GenBank/DDBJ databases">
        <title>Genome sequencing of the rare red list fungi Dentipellis fragilis.</title>
        <authorList>
            <person name="Buettner E."/>
            <person name="Kellner H."/>
        </authorList>
    </citation>
    <scope>NUCLEOTIDE SEQUENCE [LARGE SCALE GENOMIC DNA]</scope>
    <source>
        <strain evidence="3 4">DSM 105465</strain>
    </source>
</reference>
<dbReference type="EMBL" id="SEOQ01000304">
    <property type="protein sequence ID" value="TFY65822.1"/>
    <property type="molecule type" value="Genomic_DNA"/>
</dbReference>